<evidence type="ECO:0000313" key="6">
    <source>
        <dbReference type="Proteomes" id="UP000308230"/>
    </source>
</evidence>
<dbReference type="SMART" id="SM00895">
    <property type="entry name" value="FCD"/>
    <property type="match status" value="1"/>
</dbReference>
<dbReference type="AlphaFoldDB" id="A0A5R9FDJ6"/>
<dbReference type="SUPFAM" id="SSF48008">
    <property type="entry name" value="GntR ligand-binding domain-like"/>
    <property type="match status" value="1"/>
</dbReference>
<keyword evidence="3" id="KW-0804">Transcription</keyword>
<dbReference type="EMBL" id="SWLG01000002">
    <property type="protein sequence ID" value="TLS38634.1"/>
    <property type="molecule type" value="Genomic_DNA"/>
</dbReference>
<dbReference type="PRINTS" id="PR00035">
    <property type="entry name" value="HTHGNTR"/>
</dbReference>
<evidence type="ECO:0000256" key="2">
    <source>
        <dbReference type="ARBA" id="ARBA00023125"/>
    </source>
</evidence>
<reference evidence="5 6" key="1">
    <citation type="submission" date="2019-04" db="EMBL/GenBank/DDBJ databases">
        <title>Bacillus caeni sp. nov., a bacterium isolated from mangrove sediment.</title>
        <authorList>
            <person name="Huang H."/>
            <person name="Mo K."/>
            <person name="Hu Y."/>
        </authorList>
    </citation>
    <scope>NUCLEOTIDE SEQUENCE [LARGE SCALE GENOMIC DNA]</scope>
    <source>
        <strain evidence="5 6">HB172195</strain>
    </source>
</reference>
<dbReference type="CDD" id="cd07377">
    <property type="entry name" value="WHTH_GntR"/>
    <property type="match status" value="1"/>
</dbReference>
<dbReference type="RefSeq" id="WP_138123383.1">
    <property type="nucleotide sequence ID" value="NZ_SWLG01000002.1"/>
</dbReference>
<evidence type="ECO:0000256" key="3">
    <source>
        <dbReference type="ARBA" id="ARBA00023163"/>
    </source>
</evidence>
<keyword evidence="6" id="KW-1185">Reference proteome</keyword>
<gene>
    <name evidence="5" type="ORF">FCL54_03800</name>
</gene>
<dbReference type="InterPro" id="IPR036388">
    <property type="entry name" value="WH-like_DNA-bd_sf"/>
</dbReference>
<comment type="caution">
    <text evidence="5">The sequence shown here is derived from an EMBL/GenBank/DDBJ whole genome shotgun (WGS) entry which is preliminary data.</text>
</comment>
<accession>A0A5R9FDJ6</accession>
<dbReference type="Gene3D" id="1.10.10.10">
    <property type="entry name" value="Winged helix-like DNA-binding domain superfamily/Winged helix DNA-binding domain"/>
    <property type="match status" value="1"/>
</dbReference>
<dbReference type="InterPro" id="IPR036390">
    <property type="entry name" value="WH_DNA-bd_sf"/>
</dbReference>
<dbReference type="Pfam" id="PF07729">
    <property type="entry name" value="FCD"/>
    <property type="match status" value="1"/>
</dbReference>
<dbReference type="PROSITE" id="PS50949">
    <property type="entry name" value="HTH_GNTR"/>
    <property type="match status" value="1"/>
</dbReference>
<sequence>MSTIKRMLVHEIVAEEIEQYIKNKDMKRGDKLPSASDLAEMYGVSRSSLREALRYLEANDIIEVLNGKGIYVKDGSAFRIQASFEIQNEKKFLLQMLDVRRALEGKAVELAVKNATEQQIQQMQTYLAEYEQLRDKGKDTSKADLNFHQTIYHASHNPVLETVIESISDSLIKFWLKPFGIDNIFDDTFSLHVELLNSIKERNSIQAQEIFKKLMDCVEEEINMVPE</sequence>
<dbReference type="SMART" id="SM00345">
    <property type="entry name" value="HTH_GNTR"/>
    <property type="match status" value="1"/>
</dbReference>
<dbReference type="Pfam" id="PF00392">
    <property type="entry name" value="GntR"/>
    <property type="match status" value="1"/>
</dbReference>
<proteinExistence type="predicted"/>
<name>A0A5R9FDJ6_9BACL</name>
<evidence type="ECO:0000256" key="1">
    <source>
        <dbReference type="ARBA" id="ARBA00023015"/>
    </source>
</evidence>
<dbReference type="Gene3D" id="1.20.120.530">
    <property type="entry name" value="GntR ligand-binding domain-like"/>
    <property type="match status" value="1"/>
</dbReference>
<keyword evidence="2" id="KW-0238">DNA-binding</keyword>
<dbReference type="InterPro" id="IPR008920">
    <property type="entry name" value="TF_FadR/GntR_C"/>
</dbReference>
<dbReference type="Proteomes" id="UP000308230">
    <property type="component" value="Unassembled WGS sequence"/>
</dbReference>
<organism evidence="5 6">
    <name type="scientific">Exobacillus caeni</name>
    <dbReference type="NCBI Taxonomy" id="2574798"/>
    <lineage>
        <taxon>Bacteria</taxon>
        <taxon>Bacillati</taxon>
        <taxon>Bacillota</taxon>
        <taxon>Bacilli</taxon>
        <taxon>Bacillales</taxon>
        <taxon>Guptibacillaceae</taxon>
        <taxon>Exobacillus</taxon>
    </lineage>
</organism>
<protein>
    <submittedName>
        <fullName evidence="5">FadR family transcriptional regulator</fullName>
    </submittedName>
</protein>
<keyword evidence="1" id="KW-0805">Transcription regulation</keyword>
<dbReference type="GO" id="GO:0003677">
    <property type="term" value="F:DNA binding"/>
    <property type="evidence" value="ECO:0007669"/>
    <property type="project" value="UniProtKB-KW"/>
</dbReference>
<feature type="domain" description="HTH gntR-type" evidence="4">
    <location>
        <begin position="7"/>
        <end position="75"/>
    </location>
</feature>
<dbReference type="GO" id="GO:0003700">
    <property type="term" value="F:DNA-binding transcription factor activity"/>
    <property type="evidence" value="ECO:0007669"/>
    <property type="project" value="InterPro"/>
</dbReference>
<dbReference type="InterPro" id="IPR011711">
    <property type="entry name" value="GntR_C"/>
</dbReference>
<dbReference type="OrthoDB" id="214086at2"/>
<evidence type="ECO:0000313" key="5">
    <source>
        <dbReference type="EMBL" id="TLS38634.1"/>
    </source>
</evidence>
<dbReference type="SUPFAM" id="SSF46785">
    <property type="entry name" value="Winged helix' DNA-binding domain"/>
    <property type="match status" value="1"/>
</dbReference>
<dbReference type="InterPro" id="IPR000524">
    <property type="entry name" value="Tscrpt_reg_HTH_GntR"/>
</dbReference>
<dbReference type="PANTHER" id="PTHR43537">
    <property type="entry name" value="TRANSCRIPTIONAL REGULATOR, GNTR FAMILY"/>
    <property type="match status" value="1"/>
</dbReference>
<dbReference type="PANTHER" id="PTHR43537:SF5">
    <property type="entry name" value="UXU OPERON TRANSCRIPTIONAL REGULATOR"/>
    <property type="match status" value="1"/>
</dbReference>
<evidence type="ECO:0000259" key="4">
    <source>
        <dbReference type="PROSITE" id="PS50949"/>
    </source>
</evidence>